<keyword evidence="2" id="KW-0645">Protease</keyword>
<dbReference type="PROSITE" id="PS51642">
    <property type="entry name" value="HEMOPEXIN_2"/>
    <property type="match status" value="3"/>
</dbReference>
<feature type="binding site" evidence="14">
    <location>
        <position position="121"/>
    </location>
    <ligand>
        <name>Ca(2+)</name>
        <dbReference type="ChEBI" id="CHEBI:29108"/>
        <label>3</label>
    </ligand>
</feature>
<dbReference type="PRINTS" id="PR00138">
    <property type="entry name" value="MATRIXIN"/>
</dbReference>
<dbReference type="EMBL" id="BMAT01003747">
    <property type="protein sequence ID" value="GFR61642.1"/>
    <property type="molecule type" value="Genomic_DNA"/>
</dbReference>
<feature type="binding site" evidence="14">
    <location>
        <position position="290"/>
    </location>
    <ligand>
        <name>Ca(2+)</name>
        <dbReference type="ChEBI" id="CHEBI:29108"/>
        <label>5</label>
    </ligand>
</feature>
<feature type="binding site" evidence="14">
    <location>
        <position position="117"/>
    </location>
    <ligand>
        <name>Ca(2+)</name>
        <dbReference type="ChEBI" id="CHEBI:29108"/>
        <label>2</label>
    </ligand>
</feature>
<feature type="binding site" evidence="14">
    <location>
        <position position="119"/>
    </location>
    <ligand>
        <name>Zn(2+)</name>
        <dbReference type="ChEBI" id="CHEBI:29105"/>
        <label>1</label>
    </ligand>
</feature>
<feature type="active site" evidence="12">
    <location>
        <position position="144"/>
    </location>
</feature>
<dbReference type="InterPro" id="IPR036375">
    <property type="entry name" value="Hemopexin-like_dom_sf"/>
</dbReference>
<evidence type="ECO:0000313" key="19">
    <source>
        <dbReference type="EMBL" id="GFR61642.1"/>
    </source>
</evidence>
<feature type="domain" description="Peptidase metallopeptidase" evidence="18">
    <location>
        <begin position="29"/>
        <end position="188"/>
    </location>
</feature>
<feature type="repeat" description="Hemopexin" evidence="16">
    <location>
        <begin position="336"/>
        <end position="383"/>
    </location>
</feature>
<comment type="similarity">
    <text evidence="1">Belongs to the peptidase M10A family.</text>
</comment>
<keyword evidence="4" id="KW-0732">Signal</keyword>
<evidence type="ECO:0000256" key="15">
    <source>
        <dbReference type="PIRSR" id="PIRSR621190-3"/>
    </source>
</evidence>
<dbReference type="AlphaFoldDB" id="A0AAV4EKM2"/>
<dbReference type="CDD" id="cd04278">
    <property type="entry name" value="ZnMc_MMP"/>
    <property type="match status" value="1"/>
</dbReference>
<comment type="caution">
    <text evidence="19">The sequence shown here is derived from an EMBL/GenBank/DDBJ whole genome shotgun (WGS) entry which is preliminary data.</text>
</comment>
<accession>A0AAV4EKM2</accession>
<keyword evidence="6" id="KW-0378">Hydrolase</keyword>
<dbReference type="GO" id="GO:0031012">
    <property type="term" value="C:extracellular matrix"/>
    <property type="evidence" value="ECO:0007669"/>
    <property type="project" value="InterPro"/>
</dbReference>
<keyword evidence="20" id="KW-1185">Reference proteome</keyword>
<dbReference type="PIRSF" id="PIRSF001191">
    <property type="entry name" value="Peptidase_M10A_matrix"/>
    <property type="match status" value="1"/>
</dbReference>
<keyword evidence="11 15" id="KW-1015">Disulfide bond</keyword>
<evidence type="ECO:0000256" key="4">
    <source>
        <dbReference type="ARBA" id="ARBA00022729"/>
    </source>
</evidence>
<proteinExistence type="inferred from homology"/>
<keyword evidence="3 13" id="KW-0479">Metal-binding</keyword>
<protein>
    <submittedName>
        <fullName evidence="19">Matrix metalloproteinase</fullName>
    </submittedName>
</protein>
<feature type="binding site" evidence="13">
    <location>
        <position position="153"/>
    </location>
    <ligand>
        <name>Zn(2+)</name>
        <dbReference type="ChEBI" id="CHEBI:29105"/>
        <label>2</label>
        <note>catalytic</note>
    </ligand>
</feature>
<keyword evidence="10" id="KW-0865">Zymogen</keyword>
<evidence type="ECO:0000256" key="2">
    <source>
        <dbReference type="ARBA" id="ARBA00022670"/>
    </source>
</evidence>
<keyword evidence="8 14" id="KW-0106">Calcium</keyword>
<feature type="binding site" evidence="14">
    <location>
        <position position="122"/>
    </location>
    <ligand>
        <name>Ca(2+)</name>
        <dbReference type="ChEBI" id="CHEBI:29108"/>
        <label>1</label>
    </ligand>
</feature>
<evidence type="ECO:0000256" key="9">
    <source>
        <dbReference type="ARBA" id="ARBA00023049"/>
    </source>
</evidence>
<evidence type="ECO:0000256" key="16">
    <source>
        <dbReference type="PROSITE-ProRule" id="PRU01011"/>
    </source>
</evidence>
<dbReference type="PANTHER" id="PTHR10201">
    <property type="entry name" value="MATRIX METALLOPROTEINASE"/>
    <property type="match status" value="1"/>
</dbReference>
<reference evidence="19 20" key="1">
    <citation type="journal article" date="2021" name="Elife">
        <title>Chloroplast acquisition without the gene transfer in kleptoplastic sea slugs, Plakobranchus ocellatus.</title>
        <authorList>
            <person name="Maeda T."/>
            <person name="Takahashi S."/>
            <person name="Yoshida T."/>
            <person name="Shimamura S."/>
            <person name="Takaki Y."/>
            <person name="Nagai Y."/>
            <person name="Toyoda A."/>
            <person name="Suzuki Y."/>
            <person name="Arimoto A."/>
            <person name="Ishii H."/>
            <person name="Satoh N."/>
            <person name="Nishiyama T."/>
            <person name="Hasebe M."/>
            <person name="Maruyama T."/>
            <person name="Minagawa J."/>
            <person name="Obokata J."/>
            <person name="Shigenobu S."/>
        </authorList>
    </citation>
    <scope>NUCLEOTIDE SEQUENCE [LARGE SCALE GENOMIC DNA]</scope>
</reference>
<dbReference type="PANTHER" id="PTHR10201:SF308">
    <property type="entry name" value="MATRIX METALLOPROTEINASE 2"/>
    <property type="match status" value="1"/>
</dbReference>
<feature type="compositionally biased region" description="Basic and acidic residues" evidence="17">
    <location>
        <begin position="210"/>
        <end position="234"/>
    </location>
</feature>
<dbReference type="InterPro" id="IPR000585">
    <property type="entry name" value="Hemopexin-like_dom"/>
</dbReference>
<evidence type="ECO:0000256" key="7">
    <source>
        <dbReference type="ARBA" id="ARBA00022833"/>
    </source>
</evidence>
<dbReference type="GO" id="GO:0004222">
    <property type="term" value="F:metalloendopeptidase activity"/>
    <property type="evidence" value="ECO:0007669"/>
    <property type="project" value="InterPro"/>
</dbReference>
<feature type="binding site" evidence="14">
    <location>
        <position position="388"/>
    </location>
    <ligand>
        <name>Ca(2+)</name>
        <dbReference type="ChEBI" id="CHEBI:29108"/>
        <label>4</label>
    </ligand>
</feature>
<feature type="binding site" evidence="14">
    <location>
        <position position="106"/>
    </location>
    <ligand>
        <name>Zn(2+)</name>
        <dbReference type="ChEBI" id="CHEBI:29105"/>
        <label>1</label>
    </ligand>
</feature>
<feature type="binding site" evidence="14">
    <location>
        <position position="288"/>
    </location>
    <ligand>
        <name>Ca(2+)</name>
        <dbReference type="ChEBI" id="CHEBI:29108"/>
        <label>4</label>
    </ligand>
</feature>
<evidence type="ECO:0000256" key="17">
    <source>
        <dbReference type="SAM" id="MobiDB-lite"/>
    </source>
</evidence>
<evidence type="ECO:0000256" key="10">
    <source>
        <dbReference type="ARBA" id="ARBA00023145"/>
    </source>
</evidence>
<feature type="repeat" description="Hemopexin" evidence="16">
    <location>
        <begin position="284"/>
        <end position="327"/>
    </location>
</feature>
<evidence type="ECO:0000256" key="3">
    <source>
        <dbReference type="ARBA" id="ARBA00022723"/>
    </source>
</evidence>
<evidence type="ECO:0000256" key="13">
    <source>
        <dbReference type="PIRSR" id="PIRSR001191-2"/>
    </source>
</evidence>
<name>A0AAV4EKM2_9GAST</name>
<evidence type="ECO:0000259" key="18">
    <source>
        <dbReference type="SMART" id="SM00235"/>
    </source>
</evidence>
<keyword evidence="9 19" id="KW-0482">Metalloprotease</keyword>
<gene>
    <name evidence="19" type="ORF">ElyMa_001853000</name>
</gene>
<dbReference type="InterPro" id="IPR018487">
    <property type="entry name" value="Hemopexin-like_repeat"/>
</dbReference>
<dbReference type="Pfam" id="PF00413">
    <property type="entry name" value="Peptidase_M10"/>
    <property type="match status" value="1"/>
</dbReference>
<feature type="region of interest" description="Disordered" evidence="17">
    <location>
        <begin position="440"/>
        <end position="462"/>
    </location>
</feature>
<dbReference type="Proteomes" id="UP000762676">
    <property type="component" value="Unassembled WGS sequence"/>
</dbReference>
<feature type="compositionally biased region" description="Basic and acidic residues" evidence="17">
    <location>
        <begin position="189"/>
        <end position="200"/>
    </location>
</feature>
<dbReference type="Gene3D" id="3.40.390.10">
    <property type="entry name" value="Collagenase (Catalytic Domain)"/>
    <property type="match status" value="1"/>
</dbReference>
<evidence type="ECO:0000256" key="14">
    <source>
        <dbReference type="PIRSR" id="PIRSR621190-2"/>
    </source>
</evidence>
<organism evidence="19 20">
    <name type="scientific">Elysia marginata</name>
    <dbReference type="NCBI Taxonomy" id="1093978"/>
    <lineage>
        <taxon>Eukaryota</taxon>
        <taxon>Metazoa</taxon>
        <taxon>Spiralia</taxon>
        <taxon>Lophotrochozoa</taxon>
        <taxon>Mollusca</taxon>
        <taxon>Gastropoda</taxon>
        <taxon>Heterobranchia</taxon>
        <taxon>Euthyneura</taxon>
        <taxon>Panpulmonata</taxon>
        <taxon>Sacoglossa</taxon>
        <taxon>Placobranchoidea</taxon>
        <taxon>Plakobranchidae</taxon>
        <taxon>Elysia</taxon>
    </lineage>
</organism>
<dbReference type="GO" id="GO:0030574">
    <property type="term" value="P:collagen catabolic process"/>
    <property type="evidence" value="ECO:0007669"/>
    <property type="project" value="TreeGrafter"/>
</dbReference>
<evidence type="ECO:0000256" key="8">
    <source>
        <dbReference type="ARBA" id="ARBA00022837"/>
    </source>
</evidence>
<feature type="region of interest" description="Disordered" evidence="17">
    <location>
        <begin position="17"/>
        <end position="48"/>
    </location>
</feature>
<evidence type="ECO:0000256" key="5">
    <source>
        <dbReference type="ARBA" id="ARBA00022737"/>
    </source>
</evidence>
<dbReference type="SUPFAM" id="SSF50923">
    <property type="entry name" value="Hemopexin-like domain"/>
    <property type="match status" value="1"/>
</dbReference>
<evidence type="ECO:0000256" key="11">
    <source>
        <dbReference type="ARBA" id="ARBA00023157"/>
    </source>
</evidence>
<dbReference type="SUPFAM" id="SSF55486">
    <property type="entry name" value="Metalloproteases ('zincins'), catalytic domain"/>
    <property type="match status" value="1"/>
</dbReference>
<feature type="binding site" evidence="14">
    <location>
        <position position="81"/>
    </location>
    <ligand>
        <name>Ca(2+)</name>
        <dbReference type="ChEBI" id="CHEBI:29108"/>
        <label>2</label>
    </ligand>
</feature>
<dbReference type="GO" id="GO:0005615">
    <property type="term" value="C:extracellular space"/>
    <property type="evidence" value="ECO:0007669"/>
    <property type="project" value="TreeGrafter"/>
</dbReference>
<feature type="binding site" evidence="14">
    <location>
        <position position="99"/>
    </location>
    <ligand>
        <name>Ca(2+)</name>
        <dbReference type="ChEBI" id="CHEBI:29108"/>
        <label>3</label>
    </ligand>
</feature>
<feature type="binding site" evidence="14">
    <location>
        <position position="91"/>
    </location>
    <ligand>
        <name>Zn(2+)</name>
        <dbReference type="ChEBI" id="CHEBI:29105"/>
        <label>1</label>
    </ligand>
</feature>
<keyword evidence="7 13" id="KW-0862">Zinc</keyword>
<dbReference type="InterPro" id="IPR024079">
    <property type="entry name" value="MetalloPept_cat_dom_sf"/>
</dbReference>
<feature type="binding site" evidence="14">
    <location>
        <position position="342"/>
    </location>
    <ligand>
        <name>Ca(2+)</name>
        <dbReference type="ChEBI" id="CHEBI:29108"/>
        <label>5</label>
    </ligand>
</feature>
<dbReference type="Gene3D" id="2.110.10.10">
    <property type="entry name" value="Hemopexin-like domain"/>
    <property type="match status" value="1"/>
</dbReference>
<dbReference type="Pfam" id="PF00045">
    <property type="entry name" value="Hemopexin"/>
    <property type="match status" value="3"/>
</dbReference>
<feature type="binding site" evidence="14">
    <location>
        <position position="124"/>
    </location>
    <ligand>
        <name>Ca(2+)</name>
        <dbReference type="ChEBI" id="CHEBI:29108"/>
        <label>3</label>
    </ligand>
</feature>
<feature type="binding site" evidence="14">
    <location>
        <position position="93"/>
    </location>
    <ligand>
        <name>Zn(2+)</name>
        <dbReference type="ChEBI" id="CHEBI:29105"/>
        <label>1</label>
    </ligand>
</feature>
<feature type="binding site" evidence="14">
    <location>
        <position position="98"/>
    </location>
    <ligand>
        <name>Ca(2+)</name>
        <dbReference type="ChEBI" id="CHEBI:29108"/>
        <label>3</label>
    </ligand>
</feature>
<evidence type="ECO:0000256" key="6">
    <source>
        <dbReference type="ARBA" id="ARBA00022801"/>
    </source>
</evidence>
<evidence type="ECO:0000256" key="1">
    <source>
        <dbReference type="ARBA" id="ARBA00010370"/>
    </source>
</evidence>
<dbReference type="InterPro" id="IPR021190">
    <property type="entry name" value="Pept_M10A"/>
</dbReference>
<comment type="cofactor">
    <cofactor evidence="14">
        <name>Zn(2+)</name>
        <dbReference type="ChEBI" id="CHEBI:29105"/>
    </cofactor>
    <text evidence="14">Binds 2 Zn(2+) ions per subunit.</text>
</comment>
<feature type="binding site" evidence="14">
    <location>
        <position position="242"/>
    </location>
    <ligand>
        <name>Ca(2+)</name>
        <dbReference type="ChEBI" id="CHEBI:29108"/>
        <label>4</label>
    </ligand>
</feature>
<sequence length="488" mass="56015">MGWKVDTETLGDIKCRGQSGRQREMVSVGDRVGDKGRGFQSYPNPKNMNKEQTRHLISEALRVWSDHTPLSFTEVRHKRPDINILFASKYHSDGYPFDGPGMVLGHAFFPGRGKGGDTHFDDDEKWTSNASSSGVDLFMVAAHEFGHALGLAHSGNPSALMYPWYMGFEGKFRLPEDDYNGITSIYGSETKRGPLPDKNKVALIPSTNNPREEDSKIDVEPEEPKVKDESDTPPDHCNSPIDAISIIRGDTFYFIGKWSFRVRKNNKMEIVQIHQFWQGFPKELEHIDAAVEIPAPDKRILFFSGNRYWVFNSNRAAKGTTAQGRPLTDFNIPEDVKKIDAAFVWGYNLRTYLVSGDMYWKMDENNRFVEYDYPRDMGTWRGVPVPLDAAFQDVNGKTLFFQGLKYWEFYDLRMRIRRGSKLISQWLRCPKEEKEELKINNPPYVHQDETNHQNEASHQSRDAASSLQNISLTMLLFVVSLVHYHNKL</sequence>
<feature type="repeat" description="Hemopexin" evidence="16">
    <location>
        <begin position="384"/>
        <end position="430"/>
    </location>
</feature>
<dbReference type="GO" id="GO:0006508">
    <property type="term" value="P:proteolysis"/>
    <property type="evidence" value="ECO:0007669"/>
    <property type="project" value="UniProtKB-KW"/>
</dbReference>
<dbReference type="GO" id="GO:0030198">
    <property type="term" value="P:extracellular matrix organization"/>
    <property type="evidence" value="ECO:0007669"/>
    <property type="project" value="TreeGrafter"/>
</dbReference>
<dbReference type="InterPro" id="IPR006026">
    <property type="entry name" value="Peptidase_Metallo"/>
</dbReference>
<dbReference type="SMART" id="SM00120">
    <property type="entry name" value="HX"/>
    <property type="match status" value="4"/>
</dbReference>
<comment type="cofactor">
    <cofactor evidence="14">
        <name>Ca(2+)</name>
        <dbReference type="ChEBI" id="CHEBI:29108"/>
    </cofactor>
    <text evidence="14">Can bind about 5 Ca(2+) ions per subunit.</text>
</comment>
<feature type="binding site" evidence="14">
    <location>
        <position position="115"/>
    </location>
    <ligand>
        <name>Ca(2+)</name>
        <dbReference type="ChEBI" id="CHEBI:29108"/>
        <label>2</label>
    </ligand>
</feature>
<feature type="disulfide bond" evidence="15">
    <location>
        <begin position="237"/>
        <end position="429"/>
    </location>
</feature>
<dbReference type="InterPro" id="IPR001818">
    <property type="entry name" value="Pept_M10_metallopeptidase"/>
</dbReference>
<feature type="binding site" evidence="13">
    <location>
        <position position="147"/>
    </location>
    <ligand>
        <name>Zn(2+)</name>
        <dbReference type="ChEBI" id="CHEBI:29105"/>
        <label>2</label>
        <note>catalytic</note>
    </ligand>
</feature>
<feature type="binding site" evidence="14">
    <location>
        <position position="124"/>
    </location>
    <ligand>
        <name>Ca(2+)</name>
        <dbReference type="ChEBI" id="CHEBI:29108"/>
        <label>1</label>
    </ligand>
</feature>
<feature type="binding site" evidence="13">
    <location>
        <position position="143"/>
    </location>
    <ligand>
        <name>Zn(2+)</name>
        <dbReference type="ChEBI" id="CHEBI:29105"/>
        <label>2</label>
        <note>catalytic</note>
    </ligand>
</feature>
<dbReference type="SMART" id="SM00235">
    <property type="entry name" value="ZnMc"/>
    <property type="match status" value="1"/>
</dbReference>
<evidence type="ECO:0000313" key="20">
    <source>
        <dbReference type="Proteomes" id="UP000762676"/>
    </source>
</evidence>
<feature type="region of interest" description="Disordered" evidence="17">
    <location>
        <begin position="187"/>
        <end position="240"/>
    </location>
</feature>
<feature type="compositionally biased region" description="Polar residues" evidence="17">
    <location>
        <begin position="453"/>
        <end position="462"/>
    </location>
</feature>
<feature type="binding site" evidence="14">
    <location>
        <position position="161"/>
    </location>
    <ligand>
        <name>Zn(2+)</name>
        <dbReference type="ChEBI" id="CHEBI:29105"/>
        <label>2</label>
        <note>catalytic</note>
    </ligand>
</feature>
<dbReference type="InterPro" id="IPR033739">
    <property type="entry name" value="M10A_MMP"/>
</dbReference>
<dbReference type="CDD" id="cd00094">
    <property type="entry name" value="HX"/>
    <property type="match status" value="1"/>
</dbReference>
<evidence type="ECO:0000256" key="12">
    <source>
        <dbReference type="PIRSR" id="PIRSR001191-1"/>
    </source>
</evidence>
<dbReference type="FunFam" id="2.110.10.10:FF:000002">
    <property type="entry name" value="Matrix metallopeptidase 3"/>
    <property type="match status" value="1"/>
</dbReference>
<feature type="binding site" evidence="14">
    <location>
        <position position="244"/>
    </location>
    <ligand>
        <name>Ca(2+)</name>
        <dbReference type="ChEBI" id="CHEBI:29108"/>
        <label>5</label>
    </ligand>
</feature>
<keyword evidence="5" id="KW-0677">Repeat</keyword>
<dbReference type="GO" id="GO:0008270">
    <property type="term" value="F:zinc ion binding"/>
    <property type="evidence" value="ECO:0007669"/>
    <property type="project" value="InterPro"/>
</dbReference>